<dbReference type="KEGG" id="nsg:H3L94_03570"/>
<dbReference type="InterPro" id="IPR011009">
    <property type="entry name" value="Kinase-like_dom_sf"/>
</dbReference>
<protein>
    <recommendedName>
        <fullName evidence="3">Serine/threonine protein phosphatase</fullName>
    </recommendedName>
</protein>
<sequence length="264" mass="28749">MEKPRIMDDSKRLAELAARQEQTIAGYVLADGRRVWLRKAGKRNAAWRYALLGTAAKWLRLSVLTPVPNVGGKAGIATEAARLRELAAAGIAAPKLLAVQEDALLMSDAGGNTLLHHIEQEAQAGSLAGWQRGLAAIGGVHAKGQFLSQAFARNMVVAADGSIAFIDFEDNPAAVLPKAQCQARDWLCYLHSTALVLREHGLLGQAVPVWRQYWAAMPEEVRRHIAQGLRPIGWMRGLRHPRWGRDTLRLAALAELGRAAAGRE</sequence>
<dbReference type="SUPFAM" id="SSF56112">
    <property type="entry name" value="Protein kinase-like (PK-like)"/>
    <property type="match status" value="1"/>
</dbReference>
<proteinExistence type="predicted"/>
<name>A0A7D7S5V1_9NEIS</name>
<gene>
    <name evidence="1" type="ORF">H3L94_03570</name>
</gene>
<evidence type="ECO:0008006" key="3">
    <source>
        <dbReference type="Google" id="ProtNLM"/>
    </source>
</evidence>
<reference evidence="1 2" key="1">
    <citation type="submission" date="2020-07" db="EMBL/GenBank/DDBJ databases">
        <title>Genomic diversity of species in the Neisseriaceae family.</title>
        <authorList>
            <person name="Vincent A.T."/>
            <person name="Bernet E."/>
            <person name="Veyrier F.J."/>
        </authorList>
    </citation>
    <scope>NUCLEOTIDE SEQUENCE [LARGE SCALE GENOMIC DNA]</scope>
    <source>
        <strain evidence="1 2">DSM 22244</strain>
    </source>
</reference>
<evidence type="ECO:0000313" key="2">
    <source>
        <dbReference type="Proteomes" id="UP000514752"/>
    </source>
</evidence>
<evidence type="ECO:0000313" key="1">
    <source>
        <dbReference type="EMBL" id="QMT41126.1"/>
    </source>
</evidence>
<accession>A0A7D7S5V1</accession>
<organism evidence="1 2">
    <name type="scientific">Neisseria shayeganii</name>
    <dbReference type="NCBI Taxonomy" id="607712"/>
    <lineage>
        <taxon>Bacteria</taxon>
        <taxon>Pseudomonadati</taxon>
        <taxon>Pseudomonadota</taxon>
        <taxon>Betaproteobacteria</taxon>
        <taxon>Neisseriales</taxon>
        <taxon>Neisseriaceae</taxon>
        <taxon>Neisseria</taxon>
    </lineage>
</organism>
<dbReference type="Proteomes" id="UP000514752">
    <property type="component" value="Chromosome"/>
</dbReference>
<dbReference type="EMBL" id="CP059567">
    <property type="protein sequence ID" value="QMT41126.1"/>
    <property type="molecule type" value="Genomic_DNA"/>
</dbReference>
<dbReference type="AlphaFoldDB" id="A0A7D7S5V1"/>